<proteinExistence type="predicted"/>
<evidence type="ECO:0000313" key="2">
    <source>
        <dbReference type="EMBL" id="PCG78309.1"/>
    </source>
</evidence>
<reference evidence="2" key="1">
    <citation type="submission" date="2017-09" db="EMBL/GenBank/DDBJ databases">
        <title>Contemporary evolution of a Lepidopteran species, Heliothis virescens, in response to modern agricultural practices.</title>
        <authorList>
            <person name="Fritz M.L."/>
            <person name="Deyonke A.M."/>
            <person name="Papanicolaou A."/>
            <person name="Micinski S."/>
            <person name="Westbrook J."/>
            <person name="Gould F."/>
        </authorList>
    </citation>
    <scope>NUCLEOTIDE SEQUENCE [LARGE SCALE GENOMIC DNA]</scope>
    <source>
        <strain evidence="2">HvINT-</strain>
        <tissue evidence="2">Whole body</tissue>
    </source>
</reference>
<evidence type="ECO:0000256" key="1">
    <source>
        <dbReference type="SAM" id="SignalP"/>
    </source>
</evidence>
<organism evidence="2">
    <name type="scientific">Heliothis virescens</name>
    <name type="common">Tobacco budworm moth</name>
    <dbReference type="NCBI Taxonomy" id="7102"/>
    <lineage>
        <taxon>Eukaryota</taxon>
        <taxon>Metazoa</taxon>
        <taxon>Ecdysozoa</taxon>
        <taxon>Arthropoda</taxon>
        <taxon>Hexapoda</taxon>
        <taxon>Insecta</taxon>
        <taxon>Pterygota</taxon>
        <taxon>Neoptera</taxon>
        <taxon>Endopterygota</taxon>
        <taxon>Lepidoptera</taxon>
        <taxon>Glossata</taxon>
        <taxon>Ditrysia</taxon>
        <taxon>Noctuoidea</taxon>
        <taxon>Noctuidae</taxon>
        <taxon>Heliothinae</taxon>
        <taxon>Heliothis</taxon>
    </lineage>
</organism>
<sequence>MILLHCSIVAMIIFIPLTSIQHFVEEPPLSDCLLADICNHTWIPECGKDELSEHLRLFIDECDMFEYNCDFDMKYKIVNYSDCFGPQTCPTLGKLYKKLKGFAIYHAKRRMMMPDVPGGTTPLQILTIMAPLVRTKRRTQPGKRRYTPEKTKIFKRTTTTLPPCMRGLYLTPPPYVGTIPKPRTTDRRRRFMPKQLPPQRITTRIMNRLTTQIIRTATVGTVVLSNVTVWKNGRMMVKIVKGYKKPMTTKGDSDFLE</sequence>
<accession>A0A2A4K2N1</accession>
<keyword evidence="1" id="KW-0732">Signal</keyword>
<comment type="caution">
    <text evidence="2">The sequence shown here is derived from an EMBL/GenBank/DDBJ whole genome shotgun (WGS) entry which is preliminary data.</text>
</comment>
<protein>
    <recommendedName>
        <fullName evidence="3">Kazal-like domain-containing protein</fullName>
    </recommendedName>
</protein>
<evidence type="ECO:0008006" key="3">
    <source>
        <dbReference type="Google" id="ProtNLM"/>
    </source>
</evidence>
<name>A0A2A4K2N1_HELVI</name>
<dbReference type="AlphaFoldDB" id="A0A2A4K2N1"/>
<feature type="signal peptide" evidence="1">
    <location>
        <begin position="1"/>
        <end position="20"/>
    </location>
</feature>
<dbReference type="EMBL" id="NWSH01000216">
    <property type="protein sequence ID" value="PCG78309.1"/>
    <property type="molecule type" value="Genomic_DNA"/>
</dbReference>
<feature type="chain" id="PRO_5012494982" description="Kazal-like domain-containing protein" evidence="1">
    <location>
        <begin position="21"/>
        <end position="257"/>
    </location>
</feature>
<gene>
    <name evidence="2" type="ORF">B5V51_4584</name>
</gene>